<name>A0A6N7UT12_9FIRM</name>
<dbReference type="SUPFAM" id="SSF52317">
    <property type="entry name" value="Class I glutamine amidotransferase-like"/>
    <property type="match status" value="1"/>
</dbReference>
<proteinExistence type="predicted"/>
<evidence type="ECO:0000313" key="3">
    <source>
        <dbReference type="Proteomes" id="UP000434409"/>
    </source>
</evidence>
<dbReference type="EMBL" id="VULY01000018">
    <property type="protein sequence ID" value="MSR94443.1"/>
    <property type="molecule type" value="Genomic_DNA"/>
</dbReference>
<dbReference type="PANTHER" id="PTHR48094:SF12">
    <property type="entry name" value="PARKINSON DISEASE PROTEIN 7 HOMOLOG"/>
    <property type="match status" value="1"/>
</dbReference>
<reference evidence="2 3" key="1">
    <citation type="submission" date="2019-08" db="EMBL/GenBank/DDBJ databases">
        <title>In-depth cultivation of the pig gut microbiome towards novel bacterial diversity and tailored functional studies.</title>
        <authorList>
            <person name="Wylensek D."/>
            <person name="Hitch T.C.A."/>
            <person name="Clavel T."/>
        </authorList>
    </citation>
    <scope>NUCLEOTIDE SEQUENCE [LARGE SCALE GENOMIC DNA]</scope>
    <source>
        <strain evidence="2 3">68-1-5</strain>
    </source>
</reference>
<dbReference type="NCBIfam" id="TIGR01383">
    <property type="entry name" value="not_thiJ"/>
    <property type="match status" value="1"/>
</dbReference>
<dbReference type="InterPro" id="IPR050325">
    <property type="entry name" value="Prot/Nucl_acid_deglycase"/>
</dbReference>
<dbReference type="Proteomes" id="UP000434409">
    <property type="component" value="Unassembled WGS sequence"/>
</dbReference>
<dbReference type="InterPro" id="IPR029062">
    <property type="entry name" value="Class_I_gatase-like"/>
</dbReference>
<feature type="domain" description="DJ-1/PfpI" evidence="1">
    <location>
        <begin position="2"/>
        <end position="164"/>
    </location>
</feature>
<comment type="caution">
    <text evidence="2">The sequence shown here is derived from an EMBL/GenBank/DDBJ whole genome shotgun (WGS) entry which is preliminary data.</text>
</comment>
<protein>
    <submittedName>
        <fullName evidence="2">DJ-1/PfpI family protein</fullName>
    </submittedName>
</protein>
<dbReference type="CDD" id="cd03135">
    <property type="entry name" value="GATase1_DJ-1"/>
    <property type="match status" value="1"/>
</dbReference>
<dbReference type="AlphaFoldDB" id="A0A6N7UT12"/>
<dbReference type="Gene3D" id="3.40.50.880">
    <property type="match status" value="1"/>
</dbReference>
<gene>
    <name evidence="2" type="ORF">FYJ34_09285</name>
</gene>
<dbReference type="InterPro" id="IPR002818">
    <property type="entry name" value="DJ-1/PfpI"/>
</dbReference>
<dbReference type="PANTHER" id="PTHR48094">
    <property type="entry name" value="PROTEIN/NUCLEIC ACID DEGLYCASE DJ-1-RELATED"/>
    <property type="match status" value="1"/>
</dbReference>
<evidence type="ECO:0000313" key="2">
    <source>
        <dbReference type="EMBL" id="MSR94443.1"/>
    </source>
</evidence>
<accession>A0A6N7UT12</accession>
<dbReference type="Pfam" id="PF01965">
    <property type="entry name" value="DJ-1_PfpI"/>
    <property type="match status" value="1"/>
</dbReference>
<sequence length="182" mass="19493">MKKVGVFLAEGFEEIEALTVVDLLRRAEIYVDIISVEAQEAVRGSHGICVQADTLFEETDFSEYHMLVLPGGMPGTTNLQEHRGVCTLVKRFLVEGKYVAAICAAPVILSGLGLLRGKRVTCYPLVEQQLQGAVLTGGRTAVDGQIITGRSAGGAVEFALKIIEILAGEEKAGEIAEGIVYE</sequence>
<dbReference type="InterPro" id="IPR006287">
    <property type="entry name" value="DJ-1"/>
</dbReference>
<keyword evidence="3" id="KW-1185">Reference proteome</keyword>
<dbReference type="RefSeq" id="WP_154478115.1">
    <property type="nucleotide sequence ID" value="NZ_VULY01000018.1"/>
</dbReference>
<evidence type="ECO:0000259" key="1">
    <source>
        <dbReference type="Pfam" id="PF01965"/>
    </source>
</evidence>
<organism evidence="2 3">
    <name type="scientific">Suipraeoptans intestinalis</name>
    <dbReference type="NCBI Taxonomy" id="2606628"/>
    <lineage>
        <taxon>Bacteria</taxon>
        <taxon>Bacillati</taxon>
        <taxon>Bacillota</taxon>
        <taxon>Clostridia</taxon>
        <taxon>Lachnospirales</taxon>
        <taxon>Lachnospiraceae</taxon>
        <taxon>Suipraeoptans</taxon>
    </lineage>
</organism>
<dbReference type="GO" id="GO:0005737">
    <property type="term" value="C:cytoplasm"/>
    <property type="evidence" value="ECO:0007669"/>
    <property type="project" value="TreeGrafter"/>
</dbReference>